<organism evidence="3 4">
    <name type="scientific">Mytilus coruscus</name>
    <name type="common">Sea mussel</name>
    <dbReference type="NCBI Taxonomy" id="42192"/>
    <lineage>
        <taxon>Eukaryota</taxon>
        <taxon>Metazoa</taxon>
        <taxon>Spiralia</taxon>
        <taxon>Lophotrochozoa</taxon>
        <taxon>Mollusca</taxon>
        <taxon>Bivalvia</taxon>
        <taxon>Autobranchia</taxon>
        <taxon>Pteriomorphia</taxon>
        <taxon>Mytilida</taxon>
        <taxon>Mytiloidea</taxon>
        <taxon>Mytilidae</taxon>
        <taxon>Mytilinae</taxon>
        <taxon>Mytilus</taxon>
    </lineage>
</organism>
<dbReference type="InterPro" id="IPR036397">
    <property type="entry name" value="RNaseH_sf"/>
</dbReference>
<dbReference type="InterPro" id="IPR050951">
    <property type="entry name" value="Retrovirus_Pol_polyprotein"/>
</dbReference>
<dbReference type="GO" id="GO:0003676">
    <property type="term" value="F:nucleic acid binding"/>
    <property type="evidence" value="ECO:0007669"/>
    <property type="project" value="InterPro"/>
</dbReference>
<feature type="domain" description="Integrase catalytic" evidence="2">
    <location>
        <begin position="127"/>
        <end position="284"/>
    </location>
</feature>
<dbReference type="OrthoDB" id="8037646at2759"/>
<dbReference type="GO" id="GO:0015074">
    <property type="term" value="P:DNA integration"/>
    <property type="evidence" value="ECO:0007669"/>
    <property type="project" value="InterPro"/>
</dbReference>
<dbReference type="Pfam" id="PF00665">
    <property type="entry name" value="rve"/>
    <property type="match status" value="1"/>
</dbReference>
<evidence type="ECO:0000259" key="2">
    <source>
        <dbReference type="PROSITE" id="PS50994"/>
    </source>
</evidence>
<dbReference type="Proteomes" id="UP000507470">
    <property type="component" value="Unassembled WGS sequence"/>
</dbReference>
<dbReference type="PANTHER" id="PTHR37984">
    <property type="entry name" value="PROTEIN CBG26694"/>
    <property type="match status" value="1"/>
</dbReference>
<accession>A0A6J8C6P3</accession>
<dbReference type="AlphaFoldDB" id="A0A6J8C6P3"/>
<dbReference type="PROSITE" id="PS50994">
    <property type="entry name" value="INTEGRASE"/>
    <property type="match status" value="1"/>
</dbReference>
<dbReference type="EMBL" id="CACVKT020004886">
    <property type="protein sequence ID" value="CAC5392023.1"/>
    <property type="molecule type" value="Genomic_DNA"/>
</dbReference>
<dbReference type="SUPFAM" id="SSF53098">
    <property type="entry name" value="Ribonuclease H-like"/>
    <property type="match status" value="1"/>
</dbReference>
<proteinExistence type="predicted"/>
<evidence type="ECO:0000256" key="1">
    <source>
        <dbReference type="SAM" id="MobiDB-lite"/>
    </source>
</evidence>
<dbReference type="InterPro" id="IPR012337">
    <property type="entry name" value="RNaseH-like_sf"/>
</dbReference>
<gene>
    <name evidence="3" type="ORF">MCOR_26989</name>
</gene>
<feature type="region of interest" description="Disordered" evidence="1">
    <location>
        <begin position="354"/>
        <end position="394"/>
    </location>
</feature>
<evidence type="ECO:0000313" key="3">
    <source>
        <dbReference type="EMBL" id="CAC5392023.1"/>
    </source>
</evidence>
<dbReference type="InterPro" id="IPR001584">
    <property type="entry name" value="Integrase_cat-core"/>
</dbReference>
<protein>
    <recommendedName>
        <fullName evidence="2">Integrase catalytic domain-containing protein</fullName>
    </recommendedName>
</protein>
<sequence length="455" mass="51939">MQVPDALSRYKNSKADVVESPVEDDPFFPFVEDVCGKVKLPNGQIFSELIASKVANVQAVRLTDNAHGTDTFISDPYDADTDESDDYIRKKNQMGKIIPDYVQSCHRCQIRKVSNKKTKQEIVSFQTPAEPYQVWQMDLCGPYPVSVNGNTFVFTAVDMFTKLLFAYPLRNKNAITVCEAIYRMFTTYGVCQTLISDRCSEFTNKCTAELCKLLAVTQEFMPTFAHHCLGACERQHRTLAERLTTHVLKGKPWENELYSVLFSMNSSVNNSIDFSPFEILYGKRPYFPLIQFNRESFKDIPVDMLNNILSSHFIKLRDPTGKRKLSDRVHINRLKIAHIRAPDPAHCLAPLNAESTESEENETLSSSKDDDIEKQQSDSVDSEPHVRRSTRKINKPLRFRDENFVTANDIESSTDAKSEKVKRILAKKKNGNQSFLYLVQLDGEPSQNAQWRTSE</sequence>
<dbReference type="PANTHER" id="PTHR37984:SF5">
    <property type="entry name" value="PROTEIN NYNRIN-LIKE"/>
    <property type="match status" value="1"/>
</dbReference>
<keyword evidence="4" id="KW-1185">Reference proteome</keyword>
<reference evidence="3 4" key="1">
    <citation type="submission" date="2020-06" db="EMBL/GenBank/DDBJ databases">
        <authorList>
            <person name="Li R."/>
            <person name="Bekaert M."/>
        </authorList>
    </citation>
    <scope>NUCLEOTIDE SEQUENCE [LARGE SCALE GENOMIC DNA]</scope>
    <source>
        <strain evidence="4">wild</strain>
    </source>
</reference>
<dbReference type="Gene3D" id="3.30.420.10">
    <property type="entry name" value="Ribonuclease H-like superfamily/Ribonuclease H"/>
    <property type="match status" value="1"/>
</dbReference>
<name>A0A6J8C6P3_MYTCO</name>
<feature type="compositionally biased region" description="Basic and acidic residues" evidence="1">
    <location>
        <begin position="367"/>
        <end position="386"/>
    </location>
</feature>
<evidence type="ECO:0000313" key="4">
    <source>
        <dbReference type="Proteomes" id="UP000507470"/>
    </source>
</evidence>